<evidence type="ECO:0000313" key="8">
    <source>
        <dbReference type="EMBL" id="KAA9026074.1"/>
    </source>
</evidence>
<keyword evidence="4" id="KW-0342">GTP-binding</keyword>
<dbReference type="Proteomes" id="UP000326671">
    <property type="component" value="Unassembled WGS sequence"/>
</dbReference>
<organism evidence="8 9">
    <name type="scientific">Niallia endozanthoxylica</name>
    <dbReference type="NCBI Taxonomy" id="2036016"/>
    <lineage>
        <taxon>Bacteria</taxon>
        <taxon>Bacillati</taxon>
        <taxon>Bacillota</taxon>
        <taxon>Bacilli</taxon>
        <taxon>Bacillales</taxon>
        <taxon>Bacillaceae</taxon>
        <taxon>Niallia</taxon>
    </lineage>
</organism>
<feature type="coiled-coil region" evidence="6">
    <location>
        <begin position="290"/>
        <end position="339"/>
    </location>
</feature>
<gene>
    <name evidence="8" type="ORF">F4V44_09345</name>
</gene>
<dbReference type="InterPro" id="IPR045063">
    <property type="entry name" value="Dynamin_N"/>
</dbReference>
<evidence type="ECO:0000256" key="6">
    <source>
        <dbReference type="SAM" id="Coils"/>
    </source>
</evidence>
<sequence length="1223" mass="139565">MVKTEIQKRDAVLLRGQIAALYELFEKHKNVQSAERAKDLALKLEKQEYSIAFCGHFSAGKSSMINRIMGENLLPSSPIPTSANLVKIKSGDDYAKVFFKEDRPLIYPAPYDYEQVKSYCKDGDQIQSIEISYSKTSIPKDTIIMDTPGIDSTDDAHRIATESALHLADLVFYVMDYNHVQSELNFLFTKELTEAGKEVYLVINQIDKHRDEELSFAAFQESVTNSFASWGVKPAKIFYTSLKKADHPQNQFPALRKFIEEKVSHRLDALPESVFQSLTKLCEEHRLFLSEKDEAAINELNERLAELSEEERNNLGETVAELKNQLNELSHSLNQKEKQLYDEIDSVLDNAYIMPFQTRDLAEQYLAARQPEFKVGLFFAKQKTEQERSLRLDRFFADFAEKVTSQIDWHMKELFVKSLKDNDIEDEELLSAVQNFKVEFDKDLLISTVKEGARLSGDYVLTYTRDVTNEVKRKTKEQLSSYRSALLTRLQEKQAVQKRKLEERLSSLTFYYNAYKDIAEIEEKQLLSNIQIEQLLTGHFNQTDYIELFKELAVDHAEEAEIIVTDSLENKQAKVEKEKKSRSVRSVVSSQQTNQTELEALIPSLKFAADQVKGVPGFKKLAEELGQKAERLKNQSFTVALFGAFSAGKSSFANALLGESLLPVSPNPTTAAINKIMPVDAEHPHGTVLVKLKALKTLMDDVNRSLTAFGSQADTLQHAVTAAKEVIGNHSNADAYEKMHLAFLQAFVRGIGAYQNQLGETIQTDLANFSGFVANEEQSCLVEWIEVYFECELTRKGITLVDTPGADSINARHTGVAFEYIKNSDAILFVTYYNHAFSKADREFLIQLGRVKDTFALDKMFFIVNAIDLAHDEEEMHAVLDYVEDQLVTYGIRQPHLYPVSSLMSLKEKIAGVLTEKSGIRLFEERFYSFIEHDLRGIAINSAKVEMERVLAQLQSFIHSAEEDQDTKAQKRIQLEAEKAQIRDLIQSQQPSFLQKRLVQEAEELVFYIKQRVFLRFSDFLKEAFNPAILKDDGRNLKKALQTALDAFLEDFGYDFAQELRATTLRIEAFIRKNLSQSERSIIAAIQEHNSDLSFSTYEMNRLEGIDFETAFVSLDNQRFKTALAYFKNPKSFFEKNERKLLGEELEANLQEPADDYLAAGKERLKLHYGDQLEAEFRLLLVYLTEQVEEYYQGALASISNEIPIGELRAIEKKLLANAEKVQ</sequence>
<dbReference type="Gene3D" id="3.40.50.300">
    <property type="entry name" value="P-loop containing nucleotide triphosphate hydrolases"/>
    <property type="match status" value="2"/>
</dbReference>
<evidence type="ECO:0000256" key="2">
    <source>
        <dbReference type="ARBA" id="ARBA00022741"/>
    </source>
</evidence>
<evidence type="ECO:0000256" key="1">
    <source>
        <dbReference type="ARBA" id="ARBA00004370"/>
    </source>
</evidence>
<feature type="domain" description="Dynamin N-terminal" evidence="7">
    <location>
        <begin position="51"/>
        <end position="205"/>
    </location>
</feature>
<dbReference type="GO" id="GO:0005525">
    <property type="term" value="F:GTP binding"/>
    <property type="evidence" value="ECO:0007669"/>
    <property type="project" value="UniProtKB-KW"/>
</dbReference>
<keyword evidence="5" id="KW-0472">Membrane</keyword>
<evidence type="ECO:0000313" key="9">
    <source>
        <dbReference type="Proteomes" id="UP000326671"/>
    </source>
</evidence>
<evidence type="ECO:0000259" key="7">
    <source>
        <dbReference type="Pfam" id="PF00350"/>
    </source>
</evidence>
<dbReference type="GO" id="GO:0008053">
    <property type="term" value="P:mitochondrial fusion"/>
    <property type="evidence" value="ECO:0007669"/>
    <property type="project" value="TreeGrafter"/>
</dbReference>
<feature type="domain" description="Dynamin N-terminal" evidence="7">
    <location>
        <begin position="639"/>
        <end position="866"/>
    </location>
</feature>
<dbReference type="PANTHER" id="PTHR10465">
    <property type="entry name" value="TRANSMEMBRANE GTPASE FZO1"/>
    <property type="match status" value="1"/>
</dbReference>
<evidence type="ECO:0000256" key="4">
    <source>
        <dbReference type="ARBA" id="ARBA00023134"/>
    </source>
</evidence>
<protein>
    <submittedName>
        <fullName evidence="8">Dynamin family protein</fullName>
    </submittedName>
</protein>
<keyword evidence="2" id="KW-0547">Nucleotide-binding</keyword>
<accession>A0A5J5HYE5</accession>
<dbReference type="InterPro" id="IPR027417">
    <property type="entry name" value="P-loop_NTPase"/>
</dbReference>
<dbReference type="GO" id="GO:0003924">
    <property type="term" value="F:GTPase activity"/>
    <property type="evidence" value="ECO:0007669"/>
    <property type="project" value="InterPro"/>
</dbReference>
<dbReference type="Pfam" id="PF00350">
    <property type="entry name" value="Dynamin_N"/>
    <property type="match status" value="2"/>
</dbReference>
<name>A0A5J5HYE5_9BACI</name>
<comment type="subcellular location">
    <subcellularLocation>
        <location evidence="1">Membrane</location>
    </subcellularLocation>
</comment>
<evidence type="ECO:0000256" key="5">
    <source>
        <dbReference type="ARBA" id="ARBA00023136"/>
    </source>
</evidence>
<dbReference type="EMBL" id="VYKL01000015">
    <property type="protein sequence ID" value="KAA9026074.1"/>
    <property type="molecule type" value="Genomic_DNA"/>
</dbReference>
<dbReference type="AlphaFoldDB" id="A0A5J5HYE5"/>
<dbReference type="GO" id="GO:0016020">
    <property type="term" value="C:membrane"/>
    <property type="evidence" value="ECO:0007669"/>
    <property type="project" value="UniProtKB-SubCell"/>
</dbReference>
<keyword evidence="9" id="KW-1185">Reference proteome</keyword>
<proteinExistence type="predicted"/>
<dbReference type="SUPFAM" id="SSF52540">
    <property type="entry name" value="P-loop containing nucleoside triphosphate hydrolases"/>
    <property type="match status" value="2"/>
</dbReference>
<keyword evidence="3" id="KW-0378">Hydrolase</keyword>
<keyword evidence="6" id="KW-0175">Coiled coil</keyword>
<dbReference type="CDD" id="cd09912">
    <property type="entry name" value="DLP_2"/>
    <property type="match status" value="2"/>
</dbReference>
<dbReference type="InterPro" id="IPR027094">
    <property type="entry name" value="Mitofusin_fam"/>
</dbReference>
<comment type="caution">
    <text evidence="8">The sequence shown here is derived from an EMBL/GenBank/DDBJ whole genome shotgun (WGS) entry which is preliminary data.</text>
</comment>
<evidence type="ECO:0000256" key="3">
    <source>
        <dbReference type="ARBA" id="ARBA00022801"/>
    </source>
</evidence>
<reference evidence="8 9" key="1">
    <citation type="submission" date="2019-09" db="EMBL/GenBank/DDBJ databases">
        <title>Whole genome sequences of isolates from the Mars Exploration Rovers.</title>
        <authorList>
            <person name="Seuylemezian A."/>
            <person name="Vaishampayan P."/>
        </authorList>
    </citation>
    <scope>NUCLEOTIDE SEQUENCE [LARGE SCALE GENOMIC DNA]</scope>
    <source>
        <strain evidence="8 9">MER_TA_151</strain>
    </source>
</reference>
<dbReference type="OrthoDB" id="5477114at2"/>
<dbReference type="PANTHER" id="PTHR10465:SF0">
    <property type="entry name" value="SARCALUMENIN"/>
    <property type="match status" value="1"/>
</dbReference>
<dbReference type="RefSeq" id="WP_150439724.1">
    <property type="nucleotide sequence ID" value="NZ_VYKL01000015.1"/>
</dbReference>